<dbReference type="AlphaFoldDB" id="A0A392QP39"/>
<dbReference type="Gene3D" id="3.40.30.10">
    <property type="entry name" value="Glutaredoxin"/>
    <property type="match status" value="1"/>
</dbReference>
<dbReference type="PANTHER" id="PTHR45694:SF13">
    <property type="entry name" value="GLUTAREDOXIN-C1"/>
    <property type="match status" value="1"/>
</dbReference>
<organism evidence="3 4">
    <name type="scientific">Trifolium medium</name>
    <dbReference type="NCBI Taxonomy" id="97028"/>
    <lineage>
        <taxon>Eukaryota</taxon>
        <taxon>Viridiplantae</taxon>
        <taxon>Streptophyta</taxon>
        <taxon>Embryophyta</taxon>
        <taxon>Tracheophyta</taxon>
        <taxon>Spermatophyta</taxon>
        <taxon>Magnoliopsida</taxon>
        <taxon>eudicotyledons</taxon>
        <taxon>Gunneridae</taxon>
        <taxon>Pentapetalae</taxon>
        <taxon>rosids</taxon>
        <taxon>fabids</taxon>
        <taxon>Fabales</taxon>
        <taxon>Fabaceae</taxon>
        <taxon>Papilionoideae</taxon>
        <taxon>50 kb inversion clade</taxon>
        <taxon>NPAAA clade</taxon>
        <taxon>Hologalegina</taxon>
        <taxon>IRL clade</taxon>
        <taxon>Trifolieae</taxon>
        <taxon>Trifolium</taxon>
    </lineage>
</organism>
<keyword evidence="4" id="KW-1185">Reference proteome</keyword>
<dbReference type="GO" id="GO:0034599">
    <property type="term" value="P:cellular response to oxidative stress"/>
    <property type="evidence" value="ECO:0007669"/>
    <property type="project" value="TreeGrafter"/>
</dbReference>
<feature type="chain" id="PRO_5017183291" evidence="1">
    <location>
        <begin position="20"/>
        <end position="77"/>
    </location>
</feature>
<accession>A0A392QP39</accession>
<dbReference type="PANTHER" id="PTHR45694">
    <property type="entry name" value="GLUTAREDOXIN 2"/>
    <property type="match status" value="1"/>
</dbReference>
<name>A0A392QP39_9FABA</name>
<dbReference type="Proteomes" id="UP000265520">
    <property type="component" value="Unassembled WGS sequence"/>
</dbReference>
<evidence type="ECO:0000256" key="1">
    <source>
        <dbReference type="SAM" id="SignalP"/>
    </source>
</evidence>
<feature type="domain" description="Glutaredoxin" evidence="2">
    <location>
        <begin position="21"/>
        <end position="45"/>
    </location>
</feature>
<dbReference type="SUPFAM" id="SSF52833">
    <property type="entry name" value="Thioredoxin-like"/>
    <property type="match status" value="1"/>
</dbReference>
<dbReference type="GO" id="GO:0015038">
    <property type="term" value="F:glutathione disulfide oxidoreductase activity"/>
    <property type="evidence" value="ECO:0007669"/>
    <property type="project" value="TreeGrafter"/>
</dbReference>
<comment type="caution">
    <text evidence="3">The sequence shown here is derived from an EMBL/GenBank/DDBJ whole genome shotgun (WGS) entry which is preliminary data.</text>
</comment>
<dbReference type="Pfam" id="PF00462">
    <property type="entry name" value="Glutaredoxin"/>
    <property type="match status" value="1"/>
</dbReference>
<evidence type="ECO:0000259" key="2">
    <source>
        <dbReference type="Pfam" id="PF00462"/>
    </source>
</evidence>
<dbReference type="PROSITE" id="PS51354">
    <property type="entry name" value="GLUTAREDOXIN_2"/>
    <property type="match status" value="1"/>
</dbReference>
<dbReference type="PRINTS" id="PR00160">
    <property type="entry name" value="GLUTAREDOXIN"/>
</dbReference>
<keyword evidence="1" id="KW-0732">Signal</keyword>
<evidence type="ECO:0000313" key="4">
    <source>
        <dbReference type="Proteomes" id="UP000265520"/>
    </source>
</evidence>
<reference evidence="3 4" key="1">
    <citation type="journal article" date="2018" name="Front. Plant Sci.">
        <title>Red Clover (Trifolium pratense) and Zigzag Clover (T. medium) - A Picture of Genomic Similarities and Differences.</title>
        <authorList>
            <person name="Dluhosova J."/>
            <person name="Istvanek J."/>
            <person name="Nedelnik J."/>
            <person name="Repkova J."/>
        </authorList>
    </citation>
    <scope>NUCLEOTIDE SEQUENCE [LARGE SCALE GENOMIC DNA]</scope>
    <source>
        <strain evidence="4">cv. 10/8</strain>
        <tissue evidence="3">Leaf</tissue>
    </source>
</reference>
<dbReference type="InterPro" id="IPR002109">
    <property type="entry name" value="Glutaredoxin"/>
</dbReference>
<sequence>CYCRVLLLNLSFYLFEGDGGEIQAALAEWTGQRTVPNVFIGGKHIGGCDSVLEKHRAGQLVPLLNDAGAIANNSAQL</sequence>
<dbReference type="InterPro" id="IPR036249">
    <property type="entry name" value="Thioredoxin-like_sf"/>
</dbReference>
<dbReference type="InterPro" id="IPR014025">
    <property type="entry name" value="Glutaredoxin_subgr"/>
</dbReference>
<evidence type="ECO:0000313" key="3">
    <source>
        <dbReference type="EMBL" id="MCI26151.1"/>
    </source>
</evidence>
<dbReference type="EMBL" id="LXQA010151598">
    <property type="protein sequence ID" value="MCI26151.1"/>
    <property type="molecule type" value="Genomic_DNA"/>
</dbReference>
<proteinExistence type="predicted"/>
<dbReference type="GO" id="GO:0005737">
    <property type="term" value="C:cytoplasm"/>
    <property type="evidence" value="ECO:0007669"/>
    <property type="project" value="TreeGrafter"/>
</dbReference>
<dbReference type="CDD" id="cd03419">
    <property type="entry name" value="GRX_GRXh_1_2_like"/>
    <property type="match status" value="1"/>
</dbReference>
<protein>
    <submittedName>
        <fullName evidence="3">Glutaredoxin</fullName>
    </submittedName>
</protein>
<feature type="non-terminal residue" evidence="3">
    <location>
        <position position="1"/>
    </location>
</feature>
<feature type="signal peptide" evidence="1">
    <location>
        <begin position="1"/>
        <end position="19"/>
    </location>
</feature>